<protein>
    <recommendedName>
        <fullName evidence="2">DUF6534 domain-containing protein</fullName>
    </recommendedName>
</protein>
<feature type="transmembrane region" description="Helical" evidence="1">
    <location>
        <begin position="185"/>
        <end position="208"/>
    </location>
</feature>
<dbReference type="PANTHER" id="PTHR40465">
    <property type="entry name" value="CHROMOSOME 1, WHOLE GENOME SHOTGUN SEQUENCE"/>
    <property type="match status" value="1"/>
</dbReference>
<dbReference type="Proteomes" id="UP000076532">
    <property type="component" value="Unassembled WGS sequence"/>
</dbReference>
<organism evidence="3 4">
    <name type="scientific">Athelia psychrophila</name>
    <dbReference type="NCBI Taxonomy" id="1759441"/>
    <lineage>
        <taxon>Eukaryota</taxon>
        <taxon>Fungi</taxon>
        <taxon>Dikarya</taxon>
        <taxon>Basidiomycota</taxon>
        <taxon>Agaricomycotina</taxon>
        <taxon>Agaricomycetes</taxon>
        <taxon>Agaricomycetidae</taxon>
        <taxon>Atheliales</taxon>
        <taxon>Atheliaceae</taxon>
        <taxon>Athelia</taxon>
    </lineage>
</organism>
<keyword evidence="1" id="KW-0812">Transmembrane</keyword>
<dbReference type="AlphaFoldDB" id="A0A166W505"/>
<feature type="transmembrane region" description="Helical" evidence="1">
    <location>
        <begin position="106"/>
        <end position="133"/>
    </location>
</feature>
<feature type="transmembrane region" description="Helical" evidence="1">
    <location>
        <begin position="6"/>
        <end position="24"/>
    </location>
</feature>
<gene>
    <name evidence="3" type="ORF">FIBSPDRAFT_810611</name>
</gene>
<evidence type="ECO:0000313" key="4">
    <source>
        <dbReference type="Proteomes" id="UP000076532"/>
    </source>
</evidence>
<accession>A0A166W505</accession>
<sequence>MILIGAFLSFILFGIILSQALEYMQSCEEDLLWQKAFVGTLVTLDALSTALVMVWMYRLFIDGWGDLTAFETGTWLLASDPMLAGIIACMVQLFFAWRLQIISKQWWLTAFIAICSVATVCGAVGTGIAVLWVEKFTLFQTFEPIVIVWEVSGVVADVTIAIAMTYYLRRYRGSFEATDRLLDRIILLTLQNGSLTAVVAIVDLALYLATPKPYHIFLLFLMPKLYSNSVLSSLNARTSRRLLADATVDLQVGRRSADASAFSSIPSSAGDPKRPKVFVEIHEMTDSDSMERSKC</sequence>
<evidence type="ECO:0000256" key="1">
    <source>
        <dbReference type="SAM" id="Phobius"/>
    </source>
</evidence>
<feature type="transmembrane region" description="Helical" evidence="1">
    <location>
        <begin position="145"/>
        <end position="164"/>
    </location>
</feature>
<dbReference type="PANTHER" id="PTHR40465:SF1">
    <property type="entry name" value="DUF6534 DOMAIN-CONTAINING PROTEIN"/>
    <property type="match status" value="1"/>
</dbReference>
<keyword evidence="1" id="KW-0472">Membrane</keyword>
<dbReference type="EMBL" id="KV417482">
    <property type="protein sequence ID" value="KZP33381.1"/>
    <property type="molecule type" value="Genomic_DNA"/>
</dbReference>
<feature type="transmembrane region" description="Helical" evidence="1">
    <location>
        <begin position="36"/>
        <end position="61"/>
    </location>
</feature>
<keyword evidence="4" id="KW-1185">Reference proteome</keyword>
<dbReference type="STRING" id="436010.A0A166W505"/>
<feature type="domain" description="DUF6534" evidence="2">
    <location>
        <begin position="154"/>
        <end position="238"/>
    </location>
</feature>
<keyword evidence="1" id="KW-1133">Transmembrane helix</keyword>
<evidence type="ECO:0000313" key="3">
    <source>
        <dbReference type="EMBL" id="KZP33381.1"/>
    </source>
</evidence>
<dbReference type="OrthoDB" id="2953893at2759"/>
<proteinExistence type="predicted"/>
<feature type="transmembrane region" description="Helical" evidence="1">
    <location>
        <begin position="81"/>
        <end position="99"/>
    </location>
</feature>
<dbReference type="InterPro" id="IPR045339">
    <property type="entry name" value="DUF6534"/>
</dbReference>
<name>A0A166W505_9AGAM</name>
<reference evidence="3 4" key="1">
    <citation type="journal article" date="2016" name="Mol. Biol. Evol.">
        <title>Comparative Genomics of Early-Diverging Mushroom-Forming Fungi Provides Insights into the Origins of Lignocellulose Decay Capabilities.</title>
        <authorList>
            <person name="Nagy L.G."/>
            <person name="Riley R."/>
            <person name="Tritt A."/>
            <person name="Adam C."/>
            <person name="Daum C."/>
            <person name="Floudas D."/>
            <person name="Sun H."/>
            <person name="Yadav J.S."/>
            <person name="Pangilinan J."/>
            <person name="Larsson K.H."/>
            <person name="Matsuura K."/>
            <person name="Barry K."/>
            <person name="Labutti K."/>
            <person name="Kuo R."/>
            <person name="Ohm R.A."/>
            <person name="Bhattacharya S.S."/>
            <person name="Shirouzu T."/>
            <person name="Yoshinaga Y."/>
            <person name="Martin F.M."/>
            <person name="Grigoriev I.V."/>
            <person name="Hibbett D.S."/>
        </authorList>
    </citation>
    <scope>NUCLEOTIDE SEQUENCE [LARGE SCALE GENOMIC DNA]</scope>
    <source>
        <strain evidence="3 4">CBS 109695</strain>
    </source>
</reference>
<dbReference type="Pfam" id="PF20152">
    <property type="entry name" value="DUF6534"/>
    <property type="match status" value="1"/>
</dbReference>
<evidence type="ECO:0000259" key="2">
    <source>
        <dbReference type="Pfam" id="PF20152"/>
    </source>
</evidence>